<name>W2TVV7_NECAM</name>
<dbReference type="KEGG" id="nai:NECAME_16657"/>
<reference evidence="3" key="1">
    <citation type="journal article" date="2014" name="Nat. Genet.">
        <title>Genome of the human hookworm Necator americanus.</title>
        <authorList>
            <person name="Tang Y.T."/>
            <person name="Gao X."/>
            <person name="Rosa B.A."/>
            <person name="Abubucker S."/>
            <person name="Hallsworth-Pepin K."/>
            <person name="Martin J."/>
            <person name="Tyagi R."/>
            <person name="Heizer E."/>
            <person name="Zhang X."/>
            <person name="Bhonagiri-Palsikar V."/>
            <person name="Minx P."/>
            <person name="Warren W.C."/>
            <person name="Wang Q."/>
            <person name="Zhan B."/>
            <person name="Hotez P.J."/>
            <person name="Sternberg P.W."/>
            <person name="Dougall A."/>
            <person name="Gaze S.T."/>
            <person name="Mulvenna J."/>
            <person name="Sotillo J."/>
            <person name="Ranganathan S."/>
            <person name="Rabelo E.M."/>
            <person name="Wilson R.K."/>
            <person name="Felgner P.L."/>
            <person name="Bethony J."/>
            <person name="Hawdon J.M."/>
            <person name="Gasser R.B."/>
            <person name="Loukas A."/>
            <person name="Mitreva M."/>
        </authorList>
    </citation>
    <scope>NUCLEOTIDE SEQUENCE [LARGE SCALE GENOMIC DNA]</scope>
</reference>
<feature type="transmembrane region" description="Helical" evidence="1">
    <location>
        <begin position="32"/>
        <end position="56"/>
    </location>
</feature>
<evidence type="ECO:0000313" key="2">
    <source>
        <dbReference type="EMBL" id="ETN85769.1"/>
    </source>
</evidence>
<keyword evidence="1" id="KW-0472">Membrane</keyword>
<organism evidence="2 3">
    <name type="scientific">Necator americanus</name>
    <name type="common">Human hookworm</name>
    <dbReference type="NCBI Taxonomy" id="51031"/>
    <lineage>
        <taxon>Eukaryota</taxon>
        <taxon>Metazoa</taxon>
        <taxon>Ecdysozoa</taxon>
        <taxon>Nematoda</taxon>
        <taxon>Chromadorea</taxon>
        <taxon>Rhabditida</taxon>
        <taxon>Rhabditina</taxon>
        <taxon>Rhabditomorpha</taxon>
        <taxon>Strongyloidea</taxon>
        <taxon>Ancylostomatidae</taxon>
        <taxon>Bunostominae</taxon>
        <taxon>Necator</taxon>
    </lineage>
</organism>
<evidence type="ECO:0000256" key="1">
    <source>
        <dbReference type="SAM" id="Phobius"/>
    </source>
</evidence>
<keyword evidence="1" id="KW-0812">Transmembrane</keyword>
<keyword evidence="3" id="KW-1185">Reference proteome</keyword>
<dbReference type="AlphaFoldDB" id="W2TVV7"/>
<proteinExistence type="predicted"/>
<keyword evidence="1" id="KW-1133">Transmembrane helix</keyword>
<evidence type="ECO:0000313" key="3">
    <source>
        <dbReference type="Proteomes" id="UP000053676"/>
    </source>
</evidence>
<sequence length="105" mass="11686">MVSDMGEKDEESPPRGHSLHFAVNDVPDLGNLILFGFQYLISITVAWLICFLLTITDLEPEEGEARTDKNSTVIPYPGENRLKNCKNAITEQPVILTNGHECVTN</sequence>
<dbReference type="EMBL" id="KI657671">
    <property type="protein sequence ID" value="ETN85769.1"/>
    <property type="molecule type" value="Genomic_DNA"/>
</dbReference>
<protein>
    <submittedName>
        <fullName evidence="2">Uncharacterized protein</fullName>
    </submittedName>
</protein>
<dbReference type="Proteomes" id="UP000053676">
    <property type="component" value="Unassembled WGS sequence"/>
</dbReference>
<dbReference type="OrthoDB" id="1641903at2759"/>
<gene>
    <name evidence="2" type="ORF">NECAME_16657</name>
</gene>
<dbReference type="STRING" id="51031.W2TVV7"/>
<accession>W2TVV7</accession>